<dbReference type="AlphaFoldDB" id="A0A154BNT0"/>
<dbReference type="InterPro" id="IPR002078">
    <property type="entry name" value="Sigma_54_int"/>
</dbReference>
<dbReference type="Pfam" id="PF00989">
    <property type="entry name" value="PAS"/>
    <property type="match status" value="1"/>
</dbReference>
<dbReference type="Gene3D" id="3.40.50.300">
    <property type="entry name" value="P-loop containing nucleotide triphosphate hydrolases"/>
    <property type="match status" value="1"/>
</dbReference>
<proteinExistence type="predicted"/>
<keyword evidence="8" id="KW-1185">Reference proteome</keyword>
<dbReference type="Pfam" id="PF06506">
    <property type="entry name" value="PrpR_N"/>
    <property type="match status" value="1"/>
</dbReference>
<dbReference type="SMART" id="SM00091">
    <property type="entry name" value="PAS"/>
    <property type="match status" value="1"/>
</dbReference>
<dbReference type="PROSITE" id="PS00688">
    <property type="entry name" value="SIGMA54_INTERACT_3"/>
    <property type="match status" value="1"/>
</dbReference>
<dbReference type="SUPFAM" id="SSF52540">
    <property type="entry name" value="P-loop containing nucleoside triphosphate hydrolases"/>
    <property type="match status" value="1"/>
</dbReference>
<dbReference type="GO" id="GO:0006355">
    <property type="term" value="P:regulation of DNA-templated transcription"/>
    <property type="evidence" value="ECO:0007669"/>
    <property type="project" value="InterPro"/>
</dbReference>
<dbReference type="PROSITE" id="PS50045">
    <property type="entry name" value="SIGMA54_INTERACT_4"/>
    <property type="match status" value="1"/>
</dbReference>
<dbReference type="PRINTS" id="PR01590">
    <property type="entry name" value="HTHFIS"/>
</dbReference>
<dbReference type="Gene3D" id="1.10.10.60">
    <property type="entry name" value="Homeodomain-like"/>
    <property type="match status" value="1"/>
</dbReference>
<gene>
    <name evidence="7" type="ORF">AXX12_10645</name>
</gene>
<dbReference type="PROSITE" id="PS00675">
    <property type="entry name" value="SIGMA54_INTERACT_1"/>
    <property type="match status" value="1"/>
</dbReference>
<dbReference type="InterPro" id="IPR027417">
    <property type="entry name" value="P-loop_NTPase"/>
</dbReference>
<dbReference type="InterPro" id="IPR010524">
    <property type="entry name" value="Sig_transdc_resp-reg_PrpR_N"/>
</dbReference>
<evidence type="ECO:0000256" key="2">
    <source>
        <dbReference type="ARBA" id="ARBA00022840"/>
    </source>
</evidence>
<dbReference type="InterPro" id="IPR025944">
    <property type="entry name" value="Sigma_54_int_dom_CS"/>
</dbReference>
<dbReference type="InterPro" id="IPR025662">
    <property type="entry name" value="Sigma_54_int_dom_ATP-bd_1"/>
</dbReference>
<evidence type="ECO:0000313" key="7">
    <source>
        <dbReference type="EMBL" id="KYZ75663.1"/>
    </source>
</evidence>
<dbReference type="Pfam" id="PF00158">
    <property type="entry name" value="Sigma54_activat"/>
    <property type="match status" value="1"/>
</dbReference>
<dbReference type="Gene3D" id="3.40.50.10660">
    <property type="entry name" value="PrpR receptor domain-like"/>
    <property type="match status" value="1"/>
</dbReference>
<sequence length="621" mass="68084">MSKILFFIPYETMIPHVKEVLAPNYPDIEIALANPRDAVQLVQNRINQGIEIVAARAVTAAALKQAQLGVTVVTIPITGFDIIRAINEAKAKGKRIAVVAHSALVLGIEFLAKELGVEIRHYALAYGQDYEKLTLEAIADGAEVILGGALAVTAASRHGIPCSLIKFGSESLLQAAQEAVQLQAALEAESAKYGFFSTILDHSRDGVITIDKDHNITAINPVAQKLIHVNKATVLGQSIEMVLPQFNVENFEKEGNPHSLISVQGTKVMCNSVPILVNNKSFGSVITLQEISKIQQMEAMIRKEIYASGHYAKYTFADVIGTGPKITKAVETATDYAAANSSILILGESGTGKELFAQSIHNASKRAKEPFVAINCAALPAQILESELFGYVGGAFTGASKEGKPGLFEVAHGGTIFLDEVTEMDYANQGRLLRVLQEKAVVRLGSYKVTPVDVRIIAATNKDLELLVQQNTFRLDLFYRLNVLRLDIPPLRERKVDIALYAELFLRDFAVNSGKTFKLSSDAVQYLQEYPWPGNIRELRNLMERLAVVAKNEVITSMLIGEMLNPKATPEKAQSAKEKRLTREIKKALEDAGGNYTLAAEALGINRSTLWRRMQRLKIEY</sequence>
<dbReference type="Pfam" id="PF02954">
    <property type="entry name" value="HTH_8"/>
    <property type="match status" value="1"/>
</dbReference>
<dbReference type="Gene3D" id="3.40.50.2300">
    <property type="match status" value="1"/>
</dbReference>
<evidence type="ECO:0000256" key="1">
    <source>
        <dbReference type="ARBA" id="ARBA00022741"/>
    </source>
</evidence>
<dbReference type="InterPro" id="IPR035965">
    <property type="entry name" value="PAS-like_dom_sf"/>
</dbReference>
<dbReference type="GO" id="GO:0043565">
    <property type="term" value="F:sequence-specific DNA binding"/>
    <property type="evidence" value="ECO:0007669"/>
    <property type="project" value="InterPro"/>
</dbReference>
<dbReference type="SUPFAM" id="SSF55785">
    <property type="entry name" value="PYP-like sensor domain (PAS domain)"/>
    <property type="match status" value="1"/>
</dbReference>
<keyword evidence="2" id="KW-0067">ATP-binding</keyword>
<feature type="domain" description="Sigma-54 factor interaction" evidence="6">
    <location>
        <begin position="319"/>
        <end position="548"/>
    </location>
</feature>
<dbReference type="InterPro" id="IPR009057">
    <property type="entry name" value="Homeodomain-like_sf"/>
</dbReference>
<dbReference type="InterPro" id="IPR058031">
    <property type="entry name" value="AAA_lid_NorR"/>
</dbReference>
<dbReference type="Proteomes" id="UP000076268">
    <property type="component" value="Unassembled WGS sequence"/>
</dbReference>
<dbReference type="SUPFAM" id="SSF159800">
    <property type="entry name" value="PrpR receptor domain-like"/>
    <property type="match status" value="1"/>
</dbReference>
<dbReference type="InterPro" id="IPR003593">
    <property type="entry name" value="AAA+_ATPase"/>
</dbReference>
<dbReference type="PROSITE" id="PS00676">
    <property type="entry name" value="SIGMA54_INTERACT_2"/>
    <property type="match status" value="1"/>
</dbReference>
<dbReference type="SUPFAM" id="SSF46689">
    <property type="entry name" value="Homeodomain-like"/>
    <property type="match status" value="1"/>
</dbReference>
<dbReference type="SMART" id="SM00382">
    <property type="entry name" value="AAA"/>
    <property type="match status" value="1"/>
</dbReference>
<reference evidence="7 8" key="1">
    <citation type="submission" date="2016-02" db="EMBL/GenBank/DDBJ databases">
        <title>Anaerosporomusa subterraneum gen. nov., sp. nov., a spore-forming obligate anaerobe isolated from saprolite.</title>
        <authorList>
            <person name="Choi J.K."/>
            <person name="Shah M."/>
            <person name="Yee N."/>
        </authorList>
    </citation>
    <scope>NUCLEOTIDE SEQUENCE [LARGE SCALE GENOMIC DNA]</scope>
    <source>
        <strain evidence="7 8">RU4</strain>
    </source>
</reference>
<keyword evidence="1" id="KW-0547">Nucleotide-binding</keyword>
<dbReference type="CDD" id="cd00009">
    <property type="entry name" value="AAA"/>
    <property type="match status" value="1"/>
</dbReference>
<dbReference type="RefSeq" id="WP_066243229.1">
    <property type="nucleotide sequence ID" value="NZ_LSGP01000020.1"/>
</dbReference>
<evidence type="ECO:0000313" key="8">
    <source>
        <dbReference type="Proteomes" id="UP000076268"/>
    </source>
</evidence>
<evidence type="ECO:0000259" key="6">
    <source>
        <dbReference type="PROSITE" id="PS50045"/>
    </source>
</evidence>
<dbReference type="GO" id="GO:0000156">
    <property type="term" value="F:phosphorelay response regulator activity"/>
    <property type="evidence" value="ECO:0007669"/>
    <property type="project" value="InterPro"/>
</dbReference>
<dbReference type="GO" id="GO:0005524">
    <property type="term" value="F:ATP binding"/>
    <property type="evidence" value="ECO:0007669"/>
    <property type="project" value="UniProtKB-KW"/>
</dbReference>
<organism evidence="7 8">
    <name type="scientific">Anaerosporomusa subterranea</name>
    <dbReference type="NCBI Taxonomy" id="1794912"/>
    <lineage>
        <taxon>Bacteria</taxon>
        <taxon>Bacillati</taxon>
        <taxon>Bacillota</taxon>
        <taxon>Negativicutes</taxon>
        <taxon>Acetonemataceae</taxon>
        <taxon>Anaerosporomusa</taxon>
    </lineage>
</organism>
<keyword evidence="4" id="KW-0238">DNA-binding</keyword>
<keyword evidence="3" id="KW-0805">Transcription regulation</keyword>
<dbReference type="Gene3D" id="3.30.450.20">
    <property type="entry name" value="PAS domain"/>
    <property type="match status" value="1"/>
</dbReference>
<dbReference type="Pfam" id="PF25601">
    <property type="entry name" value="AAA_lid_14"/>
    <property type="match status" value="1"/>
</dbReference>
<dbReference type="InterPro" id="IPR002197">
    <property type="entry name" value="HTH_Fis"/>
</dbReference>
<accession>A0A154BNT0</accession>
<protein>
    <recommendedName>
        <fullName evidence="6">Sigma-54 factor interaction domain-containing protein</fullName>
    </recommendedName>
</protein>
<keyword evidence="5" id="KW-0804">Transcription</keyword>
<dbReference type="STRING" id="1794912.AXX12_10645"/>
<dbReference type="CDD" id="cd00130">
    <property type="entry name" value="PAS"/>
    <property type="match status" value="1"/>
</dbReference>
<dbReference type="EMBL" id="LSGP01000020">
    <property type="protein sequence ID" value="KYZ75663.1"/>
    <property type="molecule type" value="Genomic_DNA"/>
</dbReference>
<dbReference type="InterPro" id="IPR013767">
    <property type="entry name" value="PAS_fold"/>
</dbReference>
<comment type="caution">
    <text evidence="7">The sequence shown here is derived from an EMBL/GenBank/DDBJ whole genome shotgun (WGS) entry which is preliminary data.</text>
</comment>
<dbReference type="PANTHER" id="PTHR32071">
    <property type="entry name" value="TRANSCRIPTIONAL REGULATORY PROTEIN"/>
    <property type="match status" value="1"/>
</dbReference>
<evidence type="ECO:0000256" key="5">
    <source>
        <dbReference type="ARBA" id="ARBA00023163"/>
    </source>
</evidence>
<dbReference type="InterPro" id="IPR000014">
    <property type="entry name" value="PAS"/>
</dbReference>
<evidence type="ECO:0000256" key="3">
    <source>
        <dbReference type="ARBA" id="ARBA00023015"/>
    </source>
</evidence>
<dbReference type="Gene3D" id="1.10.8.60">
    <property type="match status" value="1"/>
</dbReference>
<dbReference type="FunFam" id="3.40.50.300:FF:000006">
    <property type="entry name" value="DNA-binding transcriptional regulator NtrC"/>
    <property type="match status" value="1"/>
</dbReference>
<name>A0A154BNT0_ANASB</name>
<evidence type="ECO:0000256" key="4">
    <source>
        <dbReference type="ARBA" id="ARBA00023125"/>
    </source>
</evidence>
<dbReference type="OrthoDB" id="9803970at2"/>
<dbReference type="InterPro" id="IPR025943">
    <property type="entry name" value="Sigma_54_int_dom_ATP-bd_2"/>
</dbReference>